<keyword evidence="3" id="KW-1185">Reference proteome</keyword>
<dbReference type="InterPro" id="IPR051330">
    <property type="entry name" value="Phosphatase_reg/MetRdx"/>
</dbReference>
<evidence type="ECO:0000313" key="2">
    <source>
        <dbReference type="EMBL" id="VVT57590.1"/>
    </source>
</evidence>
<name>A0A5E8C3J5_9ASCO</name>
<protein>
    <recommendedName>
        <fullName evidence="4">TIP41-like protein</fullName>
    </recommendedName>
</protein>
<dbReference type="PANTHER" id="PTHR21021:SF16">
    <property type="entry name" value="TIP41-LIKE PROTEIN"/>
    <property type="match status" value="1"/>
</dbReference>
<sequence length="310" mass="35920">MNNRYAKVPLPTTGVPKEHKIYGWRIKTVRNPILSSAEIDTATDKLQIPMPEMIFGNNYVEIAYLGPTGQESPYWTLRFDTLSALDCVDKTGTQNKLVQVAHSKAWQKSSEKTAQECPDEIHGILKPYDWTYTSDYRGDVSSLKPEHALQEVTVETHGQSVFDEHALPFDKLKKPEPIEFYDEVVLYEDELGDNGIVSLSVKVRVMPLRLLLLARLFLRVDGVLFRVRDTRVYIDFEYQDSGAPRVIREYTEHEDTYDSVKRKIPRAARDYSMYLRDENWVAAHTPVTKFIREYSHLKEGKEKEQQKEKS</sequence>
<dbReference type="Pfam" id="PF04176">
    <property type="entry name" value="TIP41"/>
    <property type="match status" value="1"/>
</dbReference>
<accession>A0A5E8C3J5</accession>
<dbReference type="OrthoDB" id="10253878at2759"/>
<evidence type="ECO:0000256" key="1">
    <source>
        <dbReference type="ARBA" id="ARBA00006658"/>
    </source>
</evidence>
<dbReference type="AlphaFoldDB" id="A0A5E8C3J5"/>
<proteinExistence type="inferred from homology"/>
<reference evidence="2 3" key="1">
    <citation type="submission" date="2019-09" db="EMBL/GenBank/DDBJ databases">
        <authorList>
            <person name="Brejova B."/>
        </authorList>
    </citation>
    <scope>NUCLEOTIDE SEQUENCE [LARGE SCALE GENOMIC DNA]</scope>
</reference>
<dbReference type="PANTHER" id="PTHR21021">
    <property type="entry name" value="GAF/PUTATIVE CYTOSKELETAL PROTEIN"/>
    <property type="match status" value="1"/>
</dbReference>
<dbReference type="Proteomes" id="UP000398389">
    <property type="component" value="Unassembled WGS sequence"/>
</dbReference>
<dbReference type="GO" id="GO:0031929">
    <property type="term" value="P:TOR signaling"/>
    <property type="evidence" value="ECO:0007669"/>
    <property type="project" value="TreeGrafter"/>
</dbReference>
<organism evidence="2 3">
    <name type="scientific">Magnusiomyces paraingens</name>
    <dbReference type="NCBI Taxonomy" id="2606893"/>
    <lineage>
        <taxon>Eukaryota</taxon>
        <taxon>Fungi</taxon>
        <taxon>Dikarya</taxon>
        <taxon>Ascomycota</taxon>
        <taxon>Saccharomycotina</taxon>
        <taxon>Dipodascomycetes</taxon>
        <taxon>Dipodascales</taxon>
        <taxon>Dipodascaceae</taxon>
        <taxon>Magnusiomyces</taxon>
    </lineage>
</organism>
<dbReference type="EMBL" id="CABVLU010000005">
    <property type="protein sequence ID" value="VVT57590.1"/>
    <property type="molecule type" value="Genomic_DNA"/>
</dbReference>
<dbReference type="InterPro" id="IPR007303">
    <property type="entry name" value="TIP41-like"/>
</dbReference>
<comment type="similarity">
    <text evidence="1">Belongs to the TIP41 family.</text>
</comment>
<dbReference type="GeneID" id="43584585"/>
<dbReference type="RefSeq" id="XP_031856376.1">
    <property type="nucleotide sequence ID" value="XM_032000485.1"/>
</dbReference>
<dbReference type="GO" id="GO:0005829">
    <property type="term" value="C:cytosol"/>
    <property type="evidence" value="ECO:0007669"/>
    <property type="project" value="TreeGrafter"/>
</dbReference>
<evidence type="ECO:0008006" key="4">
    <source>
        <dbReference type="Google" id="ProtNLM"/>
    </source>
</evidence>
<evidence type="ECO:0000313" key="3">
    <source>
        <dbReference type="Proteomes" id="UP000398389"/>
    </source>
</evidence>
<gene>
    <name evidence="2" type="ORF">SAPINGB_P005771</name>
</gene>